<dbReference type="AlphaFoldDB" id="A0AA95K1M9"/>
<gene>
    <name evidence="1" type="ORF">QE207_00320</name>
    <name evidence="2" type="ORF">QE207_05525</name>
</gene>
<name>A0AA95K1M9_9GAMM</name>
<evidence type="ECO:0000313" key="1">
    <source>
        <dbReference type="EMBL" id="WGL93742.1"/>
    </source>
</evidence>
<reference evidence="2" key="1">
    <citation type="submission" date="2023-04" db="EMBL/GenBank/DDBJ databases">
        <title>Genome dynamics across the evolutionary transition to endosymbiosis.</title>
        <authorList>
            <person name="Siozios S."/>
            <person name="Nadal-Jimenez P."/>
            <person name="Azagi T."/>
            <person name="Sprong H."/>
            <person name="Frost C.L."/>
            <person name="Parratt S.R."/>
            <person name="Taylor G."/>
            <person name="Brettell L."/>
            <person name="Lew K.C."/>
            <person name="Croft L."/>
            <person name="King K.C."/>
            <person name="Brockhurst M.A."/>
            <person name="Hypsa V."/>
            <person name="Novakova E."/>
            <person name="Darby A.C."/>
            <person name="Hurst G.D.D."/>
        </authorList>
    </citation>
    <scope>NUCLEOTIDE SEQUENCE</scope>
    <source>
        <strain evidence="2">AIh</strain>
        <plasmid evidence="1">paIh1</plasmid>
    </source>
</reference>
<protein>
    <submittedName>
        <fullName evidence="2">Uncharacterized protein</fullName>
    </submittedName>
</protein>
<dbReference type="Proteomes" id="UP001177597">
    <property type="component" value="Chromosome"/>
</dbReference>
<dbReference type="EMBL" id="CP123491">
    <property type="protein sequence ID" value="WGL93742.1"/>
    <property type="molecule type" value="Genomic_DNA"/>
</dbReference>
<sequence>MSVWDKFGKLETLKIDISERSDQWNRLTKATIYGNGKNQATIYVKINIIGLDGNRLIIPEDELLKAVHIVHYEEGKRLNRKNNNSNYKPWIYTDEDFGYAKLVSGSDYLESAEVNTYESEQVVKFYLYATEPNEGFKISAGIDIPGVGDFNTSERGTITRNGPEGKTGSAFKYPHFVHINAIEPLDFSKSENITVDSSRREISNKIKISRMGFLKDIFYFKGVSKLENIGIKPKEIKSYDNNTFKVINIDGPKKADLNTVKFYDNKLPDVIFGMGGDSFSSYFVFVGQQRGKYLGLMPGSCIYTVEETTNVVYKYELDQYDDHHKTFHYGLEISTIQCNMPLMNVGKLNWCNQNENATFKVDVIDSYGTSGIITIESHYGISSKNNITINGK</sequence>
<dbReference type="RefSeq" id="WP_280628210.1">
    <property type="nucleotide sequence ID" value="NZ_CP123491.1"/>
</dbReference>
<organism evidence="2 3">
    <name type="scientific">Arsenophonus nasoniae</name>
    <name type="common">son-killer infecting Nasonia vitripennis</name>
    <dbReference type="NCBI Taxonomy" id="638"/>
    <lineage>
        <taxon>Bacteria</taxon>
        <taxon>Pseudomonadati</taxon>
        <taxon>Pseudomonadota</taxon>
        <taxon>Gammaproteobacteria</taxon>
        <taxon>Enterobacterales</taxon>
        <taxon>Morganellaceae</taxon>
        <taxon>Arsenophonus</taxon>
    </lineage>
</organism>
<keyword evidence="1" id="KW-0614">Plasmid</keyword>
<evidence type="ECO:0000313" key="2">
    <source>
        <dbReference type="EMBL" id="WGL96046.1"/>
    </source>
</evidence>
<proteinExistence type="predicted"/>
<evidence type="ECO:0000313" key="3">
    <source>
        <dbReference type="Proteomes" id="UP001177597"/>
    </source>
</evidence>
<dbReference type="Proteomes" id="UP001177597">
    <property type="component" value="Plasmid paIh1"/>
</dbReference>
<accession>A0AA95K1M9</accession>
<geneLocation type="plasmid" evidence="1 3">
    <name>paIh1</name>
</geneLocation>
<dbReference type="EMBL" id="CP123498">
    <property type="protein sequence ID" value="WGL96046.1"/>
    <property type="molecule type" value="Genomic_DNA"/>
</dbReference>